<feature type="compositionally biased region" description="Polar residues" evidence="1">
    <location>
        <begin position="55"/>
        <end position="65"/>
    </location>
</feature>
<dbReference type="HOGENOM" id="CLU_1199938_0_0_1"/>
<feature type="compositionally biased region" description="Basic and acidic residues" evidence="1">
    <location>
        <begin position="18"/>
        <end position="38"/>
    </location>
</feature>
<evidence type="ECO:0000256" key="1">
    <source>
        <dbReference type="SAM" id="MobiDB-lite"/>
    </source>
</evidence>
<dbReference type="EMBL" id="KN834897">
    <property type="protein sequence ID" value="KIK50541.1"/>
    <property type="molecule type" value="Genomic_DNA"/>
</dbReference>
<evidence type="ECO:0000313" key="2">
    <source>
        <dbReference type="EMBL" id="KIK50541.1"/>
    </source>
</evidence>
<dbReference type="AlphaFoldDB" id="A0A0D0B8T1"/>
<feature type="compositionally biased region" description="Polar residues" evidence="1">
    <location>
        <begin position="114"/>
        <end position="127"/>
    </location>
</feature>
<accession>A0A0D0B8T1</accession>
<reference evidence="2 3" key="1">
    <citation type="submission" date="2014-04" db="EMBL/GenBank/DDBJ databases">
        <title>Evolutionary Origins and Diversification of the Mycorrhizal Mutualists.</title>
        <authorList>
            <consortium name="DOE Joint Genome Institute"/>
            <consortium name="Mycorrhizal Genomics Consortium"/>
            <person name="Kohler A."/>
            <person name="Kuo A."/>
            <person name="Nagy L.G."/>
            <person name="Floudas D."/>
            <person name="Copeland A."/>
            <person name="Barry K.W."/>
            <person name="Cichocki N."/>
            <person name="Veneault-Fourrey C."/>
            <person name="LaButti K."/>
            <person name="Lindquist E.A."/>
            <person name="Lipzen A."/>
            <person name="Lundell T."/>
            <person name="Morin E."/>
            <person name="Murat C."/>
            <person name="Riley R."/>
            <person name="Ohm R."/>
            <person name="Sun H."/>
            <person name="Tunlid A."/>
            <person name="Henrissat B."/>
            <person name="Grigoriev I.V."/>
            <person name="Hibbett D.S."/>
            <person name="Martin F."/>
        </authorList>
    </citation>
    <scope>NUCLEOTIDE SEQUENCE [LARGE SCALE GENOMIC DNA]</scope>
    <source>
        <strain evidence="2 3">FD-317 M1</strain>
    </source>
</reference>
<evidence type="ECO:0000313" key="3">
    <source>
        <dbReference type="Proteomes" id="UP000053593"/>
    </source>
</evidence>
<protein>
    <submittedName>
        <fullName evidence="2">Unplaced genomic scaffold GYMLUscaffold_149, whole genome shotgun sequence</fullName>
    </submittedName>
</protein>
<dbReference type="Proteomes" id="UP000053593">
    <property type="component" value="Unassembled WGS sequence"/>
</dbReference>
<sequence>MASKNASAYPYRPNFAFQDRRDGTHFHDRAQDNHKEFARGGTLNGRHANFGDTIYSGTTSYQRGSLDQRGALNVRNNGRSNMRDDYSSEEEEYPSQSAVETGSDEAGPVPPPYTENSPQENSSQTPITEPRSNKEDQLKNTFVRCIKIDPHQTDPQQKSHKRLRDKFLVYMGLEEEEREEEICDDLKKVLQVYLHDHEKTGNSQMREQAFKALRAYIHRETQEHLQEALNALGKWAPGAGGV</sequence>
<feature type="region of interest" description="Disordered" evidence="1">
    <location>
        <begin position="1"/>
        <end position="136"/>
    </location>
</feature>
<name>A0A0D0B8T1_9AGAR</name>
<organism evidence="2 3">
    <name type="scientific">Collybiopsis luxurians FD-317 M1</name>
    <dbReference type="NCBI Taxonomy" id="944289"/>
    <lineage>
        <taxon>Eukaryota</taxon>
        <taxon>Fungi</taxon>
        <taxon>Dikarya</taxon>
        <taxon>Basidiomycota</taxon>
        <taxon>Agaricomycotina</taxon>
        <taxon>Agaricomycetes</taxon>
        <taxon>Agaricomycetidae</taxon>
        <taxon>Agaricales</taxon>
        <taxon>Marasmiineae</taxon>
        <taxon>Omphalotaceae</taxon>
        <taxon>Collybiopsis</taxon>
        <taxon>Collybiopsis luxurians</taxon>
    </lineage>
</organism>
<keyword evidence="3" id="KW-1185">Reference proteome</keyword>
<gene>
    <name evidence="2" type="ORF">GYMLUDRAFT_252896</name>
</gene>
<proteinExistence type="predicted"/>